<proteinExistence type="predicted"/>
<keyword evidence="4" id="KW-1185">Reference proteome</keyword>
<gene>
    <name evidence="2" type="ordered locus">MTR_4g093740</name>
</gene>
<reference evidence="2 4" key="1">
    <citation type="journal article" date="2011" name="Nature">
        <title>The Medicago genome provides insight into the evolution of rhizobial symbioses.</title>
        <authorList>
            <person name="Young N.D."/>
            <person name="Debelle F."/>
            <person name="Oldroyd G.E."/>
            <person name="Geurts R."/>
            <person name="Cannon S.B."/>
            <person name="Udvardi M.K."/>
            <person name="Benedito V.A."/>
            <person name="Mayer K.F."/>
            <person name="Gouzy J."/>
            <person name="Schoof H."/>
            <person name="Van de Peer Y."/>
            <person name="Proost S."/>
            <person name="Cook D.R."/>
            <person name="Meyers B.C."/>
            <person name="Spannagl M."/>
            <person name="Cheung F."/>
            <person name="De Mita S."/>
            <person name="Krishnakumar V."/>
            <person name="Gundlach H."/>
            <person name="Zhou S."/>
            <person name="Mudge J."/>
            <person name="Bharti A.K."/>
            <person name="Murray J.D."/>
            <person name="Naoumkina M.A."/>
            <person name="Rosen B."/>
            <person name="Silverstein K.A."/>
            <person name="Tang H."/>
            <person name="Rombauts S."/>
            <person name="Zhao P.X."/>
            <person name="Zhou P."/>
            <person name="Barbe V."/>
            <person name="Bardou P."/>
            <person name="Bechner M."/>
            <person name="Bellec A."/>
            <person name="Berger A."/>
            <person name="Berges H."/>
            <person name="Bidwell S."/>
            <person name="Bisseling T."/>
            <person name="Choisne N."/>
            <person name="Couloux A."/>
            <person name="Denny R."/>
            <person name="Deshpande S."/>
            <person name="Dai X."/>
            <person name="Doyle J.J."/>
            <person name="Dudez A.M."/>
            <person name="Farmer A.D."/>
            <person name="Fouteau S."/>
            <person name="Franken C."/>
            <person name="Gibelin C."/>
            <person name="Gish J."/>
            <person name="Goldstein S."/>
            <person name="Gonzalez A.J."/>
            <person name="Green P.J."/>
            <person name="Hallab A."/>
            <person name="Hartog M."/>
            <person name="Hua A."/>
            <person name="Humphray S.J."/>
            <person name="Jeong D.H."/>
            <person name="Jing Y."/>
            <person name="Jocker A."/>
            <person name="Kenton S.M."/>
            <person name="Kim D.J."/>
            <person name="Klee K."/>
            <person name="Lai H."/>
            <person name="Lang C."/>
            <person name="Lin S."/>
            <person name="Macmil S.L."/>
            <person name="Magdelenat G."/>
            <person name="Matthews L."/>
            <person name="McCorrison J."/>
            <person name="Monaghan E.L."/>
            <person name="Mun J.H."/>
            <person name="Najar F.Z."/>
            <person name="Nicholson C."/>
            <person name="Noirot C."/>
            <person name="O'Bleness M."/>
            <person name="Paule C.R."/>
            <person name="Poulain J."/>
            <person name="Prion F."/>
            <person name="Qin B."/>
            <person name="Qu C."/>
            <person name="Retzel E.F."/>
            <person name="Riddle C."/>
            <person name="Sallet E."/>
            <person name="Samain S."/>
            <person name="Samson N."/>
            <person name="Sanders I."/>
            <person name="Saurat O."/>
            <person name="Scarpelli C."/>
            <person name="Schiex T."/>
            <person name="Segurens B."/>
            <person name="Severin A.J."/>
            <person name="Sherrier D.J."/>
            <person name="Shi R."/>
            <person name="Sims S."/>
            <person name="Singer S.R."/>
            <person name="Sinharoy S."/>
            <person name="Sterck L."/>
            <person name="Viollet A."/>
            <person name="Wang B.B."/>
            <person name="Wang K."/>
            <person name="Wang M."/>
            <person name="Wang X."/>
            <person name="Warfsmann J."/>
            <person name="Weissenbach J."/>
            <person name="White D.D."/>
            <person name="White J.D."/>
            <person name="Wiley G.B."/>
            <person name="Wincker P."/>
            <person name="Xing Y."/>
            <person name="Yang L."/>
            <person name="Yao Z."/>
            <person name="Ying F."/>
            <person name="Zhai J."/>
            <person name="Zhou L."/>
            <person name="Zuber A."/>
            <person name="Denarie J."/>
            <person name="Dixon R.A."/>
            <person name="May G.D."/>
            <person name="Schwartz D.C."/>
            <person name="Rogers J."/>
            <person name="Quetier F."/>
            <person name="Town C.D."/>
            <person name="Roe B.A."/>
        </authorList>
    </citation>
    <scope>NUCLEOTIDE SEQUENCE [LARGE SCALE GENOMIC DNA]</scope>
    <source>
        <strain evidence="2">A17</strain>
        <strain evidence="3 4">cv. Jemalong A17</strain>
    </source>
</reference>
<feature type="compositionally biased region" description="Polar residues" evidence="1">
    <location>
        <begin position="251"/>
        <end position="261"/>
    </location>
</feature>
<dbReference type="STRING" id="3880.G7JV52"/>
<evidence type="ECO:0000256" key="1">
    <source>
        <dbReference type="SAM" id="MobiDB-lite"/>
    </source>
</evidence>
<protein>
    <submittedName>
        <fullName evidence="2">DUF4283 domain protein</fullName>
    </submittedName>
</protein>
<dbReference type="EMBL" id="CM001220">
    <property type="protein sequence ID" value="AES90600.1"/>
    <property type="molecule type" value="Genomic_DNA"/>
</dbReference>
<organism evidence="2 4">
    <name type="scientific">Medicago truncatula</name>
    <name type="common">Barrel medic</name>
    <name type="synonym">Medicago tribuloides</name>
    <dbReference type="NCBI Taxonomy" id="3880"/>
    <lineage>
        <taxon>Eukaryota</taxon>
        <taxon>Viridiplantae</taxon>
        <taxon>Streptophyta</taxon>
        <taxon>Embryophyta</taxon>
        <taxon>Tracheophyta</taxon>
        <taxon>Spermatophyta</taxon>
        <taxon>Magnoliopsida</taxon>
        <taxon>eudicotyledons</taxon>
        <taxon>Gunneridae</taxon>
        <taxon>Pentapetalae</taxon>
        <taxon>rosids</taxon>
        <taxon>fabids</taxon>
        <taxon>Fabales</taxon>
        <taxon>Fabaceae</taxon>
        <taxon>Papilionoideae</taxon>
        <taxon>50 kb inversion clade</taxon>
        <taxon>NPAAA clade</taxon>
        <taxon>Hologalegina</taxon>
        <taxon>IRL clade</taxon>
        <taxon>Trifolieae</taxon>
        <taxon>Medicago</taxon>
    </lineage>
</organism>
<dbReference type="eggNOG" id="KOG1075">
    <property type="taxonomic scope" value="Eukaryota"/>
</dbReference>
<dbReference type="PANTHER" id="PTHR31286">
    <property type="entry name" value="GLYCINE-RICH CELL WALL STRUCTURAL PROTEIN 1.8-LIKE"/>
    <property type="match status" value="1"/>
</dbReference>
<sequence>MVCPWPFLAALDTTETAPPESGNSGKTSVQVLAASDDLDLSQLPPKVIMGDSVRVKVTQKEYECGILDCKYNLHGRLTLHKGDQPLLTQALKLKLAGLWPTLRNWNVLPLGKGFFEFQFSSMEDMRKVWALRVMNLKPGFLRFFCWTKKTIFEIASGLGTPLTIDEATQNRKFGLYARVLIDIDLSAKMFDIVVVETEALCLISIWSLCFQSLLMFCVNCNMMGHNLQNCKKLSSTNQSVGASKNVKKSQPETNKPPQNFVGSLADKPNASSMAHPLNNVDWGGGGILVKDTPFPHVFEYIESSPKSGDAEKEGVKDVVAVGPVSIHDLDKEPPLTLQNSFDLLPAECEIPFGKAQLINKEQATFLSEEVITSVDEVLSLDKRKITITHEDPTLVQALPSELLGVSVIPATSIRTVNPDRLKTSVDTPGLTPMPQPITTSYASLTPDKLPSSQILVPASKSSFHSAAALKSVQILSKFWGEEVEEVMEDTFNHDKRLEMEDYPSLSESTKAEKKKKKHVNKVKPF</sequence>
<feature type="compositionally biased region" description="Basic residues" evidence="1">
    <location>
        <begin position="512"/>
        <end position="525"/>
    </location>
</feature>
<name>G7JV52_MEDTR</name>
<reference evidence="2 4" key="2">
    <citation type="journal article" date="2014" name="BMC Genomics">
        <title>An improved genome release (version Mt4.0) for the model legume Medicago truncatula.</title>
        <authorList>
            <person name="Tang H."/>
            <person name="Krishnakumar V."/>
            <person name="Bidwell S."/>
            <person name="Rosen B."/>
            <person name="Chan A."/>
            <person name="Zhou S."/>
            <person name="Gentzbittel L."/>
            <person name="Childs K.L."/>
            <person name="Yandell M."/>
            <person name="Gundlach H."/>
            <person name="Mayer K.F."/>
            <person name="Schwartz D.C."/>
            <person name="Town C.D."/>
        </authorList>
    </citation>
    <scope>GENOME REANNOTATION</scope>
    <source>
        <strain evidence="3 4">cv. Jemalong A17</strain>
    </source>
</reference>
<dbReference type="PANTHER" id="PTHR31286:SF60">
    <property type="entry name" value="PROTEIN, PUTATIVE-RELATED"/>
    <property type="match status" value="1"/>
</dbReference>
<feature type="region of interest" description="Disordered" evidence="1">
    <location>
        <begin position="502"/>
        <end position="525"/>
    </location>
</feature>
<dbReference type="InterPro" id="IPR040256">
    <property type="entry name" value="At4g02000-like"/>
</dbReference>
<feature type="region of interest" description="Disordered" evidence="1">
    <location>
        <begin position="241"/>
        <end position="265"/>
    </location>
</feature>
<dbReference type="AlphaFoldDB" id="G7JV52"/>
<evidence type="ECO:0000313" key="4">
    <source>
        <dbReference type="Proteomes" id="UP000002051"/>
    </source>
</evidence>
<accession>G7JV52</accession>
<dbReference type="Proteomes" id="UP000002051">
    <property type="component" value="Chromosome 4"/>
</dbReference>
<reference evidence="3" key="3">
    <citation type="submission" date="2015-04" db="UniProtKB">
        <authorList>
            <consortium name="EnsemblPlants"/>
        </authorList>
    </citation>
    <scope>IDENTIFICATION</scope>
    <source>
        <strain evidence="3">cv. Jemalong A17</strain>
    </source>
</reference>
<dbReference type="HOGENOM" id="CLU_026538_0_0_1"/>
<evidence type="ECO:0000313" key="2">
    <source>
        <dbReference type="EMBL" id="AES90600.1"/>
    </source>
</evidence>
<dbReference type="PaxDb" id="3880-AES90600"/>
<evidence type="ECO:0000313" key="3">
    <source>
        <dbReference type="EnsemblPlants" id="AES90600"/>
    </source>
</evidence>
<dbReference type="EnsemblPlants" id="AES90600">
    <property type="protein sequence ID" value="AES90600"/>
    <property type="gene ID" value="MTR_4g093740"/>
</dbReference>